<evidence type="ECO:0000313" key="11">
    <source>
        <dbReference type="Proteomes" id="UP000294489"/>
    </source>
</evidence>
<dbReference type="GO" id="GO:0005886">
    <property type="term" value="C:plasma membrane"/>
    <property type="evidence" value="ECO:0007669"/>
    <property type="project" value="UniProtKB-SubCell"/>
</dbReference>
<protein>
    <submittedName>
        <fullName evidence="10">Tripartite ATP-independent transporter DctM subunit</fullName>
    </submittedName>
</protein>
<dbReference type="PANTHER" id="PTHR33362">
    <property type="entry name" value="SIALIC ACID TRAP TRANSPORTER PERMEASE PROTEIN SIAT-RELATED"/>
    <property type="match status" value="1"/>
</dbReference>
<dbReference type="AlphaFoldDB" id="A0A4R8FCJ0"/>
<evidence type="ECO:0000256" key="7">
    <source>
        <dbReference type="RuleBase" id="RU369079"/>
    </source>
</evidence>
<accession>A0A4R8FCJ0</accession>
<feature type="transmembrane region" description="Helical" evidence="8">
    <location>
        <begin position="324"/>
        <end position="354"/>
    </location>
</feature>
<dbReference type="InterPro" id="IPR004681">
    <property type="entry name" value="TRAP_DctM"/>
</dbReference>
<feature type="transmembrane region" description="Helical" evidence="8">
    <location>
        <begin position="12"/>
        <end position="40"/>
    </location>
</feature>
<feature type="transmembrane region" description="Helical" evidence="8">
    <location>
        <begin position="61"/>
        <end position="78"/>
    </location>
</feature>
<dbReference type="Proteomes" id="UP000294489">
    <property type="component" value="Unassembled WGS sequence"/>
</dbReference>
<feature type="transmembrane region" description="Helical" evidence="8">
    <location>
        <begin position="173"/>
        <end position="197"/>
    </location>
</feature>
<feature type="transmembrane region" description="Helical" evidence="8">
    <location>
        <begin position="98"/>
        <end position="123"/>
    </location>
</feature>
<evidence type="ECO:0000259" key="9">
    <source>
        <dbReference type="Pfam" id="PF06808"/>
    </source>
</evidence>
<dbReference type="PIRSF" id="PIRSF006066">
    <property type="entry name" value="HI0050"/>
    <property type="match status" value="1"/>
</dbReference>
<feature type="transmembrane region" description="Helical" evidence="8">
    <location>
        <begin position="252"/>
        <end position="270"/>
    </location>
</feature>
<keyword evidence="7" id="KW-0813">Transport</keyword>
<proteinExistence type="predicted"/>
<evidence type="ECO:0000256" key="6">
    <source>
        <dbReference type="ARBA" id="ARBA00023136"/>
    </source>
</evidence>
<organism evidence="10 11">
    <name type="scientific">Modicisalibacter xianhensis</name>
    <dbReference type="NCBI Taxonomy" id="442341"/>
    <lineage>
        <taxon>Bacteria</taxon>
        <taxon>Pseudomonadati</taxon>
        <taxon>Pseudomonadota</taxon>
        <taxon>Gammaproteobacteria</taxon>
        <taxon>Oceanospirillales</taxon>
        <taxon>Halomonadaceae</taxon>
        <taxon>Modicisalibacter</taxon>
    </lineage>
</organism>
<feature type="transmembrane region" description="Helical" evidence="8">
    <location>
        <begin position="366"/>
        <end position="387"/>
    </location>
</feature>
<keyword evidence="6 8" id="KW-0472">Membrane</keyword>
<evidence type="ECO:0000256" key="5">
    <source>
        <dbReference type="ARBA" id="ARBA00022989"/>
    </source>
</evidence>
<name>A0A4R8FCJ0_9GAMM</name>
<feature type="transmembrane region" description="Helical" evidence="8">
    <location>
        <begin position="228"/>
        <end position="246"/>
    </location>
</feature>
<evidence type="ECO:0000256" key="1">
    <source>
        <dbReference type="ARBA" id="ARBA00004429"/>
    </source>
</evidence>
<dbReference type="EMBL" id="SOEC01000026">
    <property type="protein sequence ID" value="TDX22962.1"/>
    <property type="molecule type" value="Genomic_DNA"/>
</dbReference>
<comment type="caution">
    <text evidence="10">The sequence shown here is derived from an EMBL/GenBank/DDBJ whole genome shotgun (WGS) entry which is preliminary data.</text>
</comment>
<dbReference type="Pfam" id="PF06808">
    <property type="entry name" value="DctM"/>
    <property type="match status" value="1"/>
</dbReference>
<dbReference type="RefSeq" id="WP_134020844.1">
    <property type="nucleotide sequence ID" value="NZ_SOEC01000026.1"/>
</dbReference>
<feature type="transmembrane region" description="Helical" evidence="8">
    <location>
        <begin position="282"/>
        <end position="304"/>
    </location>
</feature>
<evidence type="ECO:0000256" key="3">
    <source>
        <dbReference type="ARBA" id="ARBA00022519"/>
    </source>
</evidence>
<evidence type="ECO:0000256" key="2">
    <source>
        <dbReference type="ARBA" id="ARBA00022475"/>
    </source>
</evidence>
<keyword evidence="3 7" id="KW-0997">Cell inner membrane</keyword>
<gene>
    <name evidence="10" type="ORF">DFO67_12632</name>
</gene>
<dbReference type="PANTHER" id="PTHR33362:SF5">
    <property type="entry name" value="C4-DICARBOXYLATE TRAP TRANSPORTER LARGE PERMEASE PROTEIN DCTM"/>
    <property type="match status" value="1"/>
</dbReference>
<dbReference type="GO" id="GO:0022857">
    <property type="term" value="F:transmembrane transporter activity"/>
    <property type="evidence" value="ECO:0007669"/>
    <property type="project" value="UniProtKB-UniRule"/>
</dbReference>
<comment type="subcellular location">
    <subcellularLocation>
        <location evidence="1 7">Cell inner membrane</location>
        <topology evidence="1 7">Multi-pass membrane protein</topology>
    </subcellularLocation>
</comment>
<evidence type="ECO:0000256" key="8">
    <source>
        <dbReference type="SAM" id="Phobius"/>
    </source>
</evidence>
<evidence type="ECO:0000256" key="4">
    <source>
        <dbReference type="ARBA" id="ARBA00022692"/>
    </source>
</evidence>
<keyword evidence="5 8" id="KW-1133">Transmembrane helix</keyword>
<feature type="transmembrane region" description="Helical" evidence="8">
    <location>
        <begin position="407"/>
        <end position="432"/>
    </location>
</feature>
<evidence type="ECO:0000313" key="10">
    <source>
        <dbReference type="EMBL" id="TDX22962.1"/>
    </source>
</evidence>
<dbReference type="InterPro" id="IPR010656">
    <property type="entry name" value="DctM"/>
</dbReference>
<keyword evidence="4 8" id="KW-0812">Transmembrane</keyword>
<feature type="transmembrane region" description="Helical" evidence="8">
    <location>
        <begin position="143"/>
        <end position="167"/>
    </location>
</feature>
<keyword evidence="2" id="KW-1003">Cell membrane</keyword>
<sequence>MEWYWVLTASFLFLLVLMSTGLPVFVAFLIANVAGVLITLGERGFGMFSNSMYETLTSESFVTIPLFVLMGEVLFRSGSVDVLSTALDKWIGRVNGRMYYLVIALSTIFGALSGAAAAVAAMLGRSVLPQMQKLGYDTNLTNFTILGGASLAPIIPPSLLVIVIGSLVRDTSIAGLLIAGIIPGLLISLVLFVFVYIRVLNDPKLSPDNNEDVKEYSLKEKLLEIVKVSPFFIVIFSVMGLILLGVATPSEAAATGVIGAIITAAVYRAFHLKMLWESLQSSTKISLMIVIIVASSKLFGQLLSFMGATSGLINFVSTLELSDWMMLFILMLIPFVLCMFIDQFAFILLAIPLYAPVVSAYDFDPIWFWTIFLINLTVGSLTPPFGYTLFALKGAAESVLISDVYKSAWPVVILFMASIVFFYFFPGIITYLPSII</sequence>
<feature type="domain" description="TRAP C4-dicarboxylate transport system permease DctM subunit" evidence="9">
    <location>
        <begin position="12"/>
        <end position="428"/>
    </location>
</feature>
<comment type="function">
    <text evidence="7">Part of the tripartite ATP-independent periplasmic (TRAP) transport system.</text>
</comment>
<dbReference type="OrthoDB" id="9796052at2"/>
<reference evidence="10 11" key="1">
    <citation type="submission" date="2019-03" db="EMBL/GenBank/DDBJ databases">
        <title>Freshwater and sediment microbial communities from various areas in North America, analyzing microbe dynamics in response to fracking.</title>
        <authorList>
            <person name="Lamendella R."/>
        </authorList>
    </citation>
    <scope>NUCLEOTIDE SEQUENCE [LARGE SCALE GENOMIC DNA]</scope>
    <source>
        <strain evidence="10 11">6_TX</strain>
    </source>
</reference>